<dbReference type="InterPro" id="IPR025224">
    <property type="entry name" value="CCAR1/CCAR2"/>
</dbReference>
<dbReference type="AlphaFoldDB" id="A0A915M2Q5"/>
<dbReference type="InterPro" id="IPR025223">
    <property type="entry name" value="S1-like_RNA-bd_dom"/>
</dbReference>
<feature type="domain" description="S1-like RNA binding" evidence="4">
    <location>
        <begin position="1"/>
        <end position="47"/>
    </location>
</feature>
<dbReference type="PANTHER" id="PTHR14304">
    <property type="entry name" value="CELL DIVISION CYCLE AND APOPTOSIS REGULATOR PROTEIN"/>
    <property type="match status" value="1"/>
</dbReference>
<evidence type="ECO:0000256" key="1">
    <source>
        <dbReference type="ARBA" id="ARBA00004496"/>
    </source>
</evidence>
<evidence type="ECO:0000259" key="4">
    <source>
        <dbReference type="Pfam" id="PF14444"/>
    </source>
</evidence>
<sequence>MMETYGFVDEDVFFQTSVIRGTMPRLGDRVMVEANYNPSMPFKWNAYQVRLINDTSQSAKRPSSRQRTPPRRTTPRKREPSPRREAFGRKDREHDRGDSSSVRGQSTKLDADSSPPRRRQRIIPRYHCNMPKQTLPLGEMKNADLRRRYASLYIPSDFIRCSFDWISSIPLETPIKFSPHPINFHVLHKDIDAPLTLGEEAPIENPVDADYRYIVKVVFFNFL</sequence>
<name>A0A915M2Q5_MELJA</name>
<dbReference type="Pfam" id="PF14444">
    <property type="entry name" value="S1-like"/>
    <property type="match status" value="1"/>
</dbReference>
<keyword evidence="2" id="KW-0963">Cytoplasm</keyword>
<proteinExistence type="predicted"/>
<feature type="compositionally biased region" description="Polar residues" evidence="3">
    <location>
        <begin position="99"/>
        <end position="108"/>
    </location>
</feature>
<feature type="region of interest" description="Disordered" evidence="3">
    <location>
        <begin position="55"/>
        <end position="124"/>
    </location>
</feature>
<evidence type="ECO:0000313" key="5">
    <source>
        <dbReference type="Proteomes" id="UP000887561"/>
    </source>
</evidence>
<evidence type="ECO:0000256" key="2">
    <source>
        <dbReference type="ARBA" id="ARBA00022490"/>
    </source>
</evidence>
<protein>
    <recommendedName>
        <fullName evidence="4">S1-like RNA binding domain-containing protein</fullName>
    </recommendedName>
</protein>
<dbReference type="PANTHER" id="PTHR14304:SF11">
    <property type="entry name" value="SAP DOMAIN-CONTAINING PROTEIN"/>
    <property type="match status" value="1"/>
</dbReference>
<keyword evidence="5" id="KW-1185">Reference proteome</keyword>
<evidence type="ECO:0000313" key="6">
    <source>
        <dbReference type="WBParaSite" id="scaffold2337_cov171.g4688"/>
    </source>
</evidence>
<dbReference type="GO" id="GO:0006355">
    <property type="term" value="P:regulation of DNA-templated transcription"/>
    <property type="evidence" value="ECO:0007669"/>
    <property type="project" value="InterPro"/>
</dbReference>
<organism evidence="5 6">
    <name type="scientific">Meloidogyne javanica</name>
    <name type="common">Root-knot nematode worm</name>
    <dbReference type="NCBI Taxonomy" id="6303"/>
    <lineage>
        <taxon>Eukaryota</taxon>
        <taxon>Metazoa</taxon>
        <taxon>Ecdysozoa</taxon>
        <taxon>Nematoda</taxon>
        <taxon>Chromadorea</taxon>
        <taxon>Rhabditida</taxon>
        <taxon>Tylenchina</taxon>
        <taxon>Tylenchomorpha</taxon>
        <taxon>Tylenchoidea</taxon>
        <taxon>Meloidogynidae</taxon>
        <taxon>Meloidogyninae</taxon>
        <taxon>Meloidogyne</taxon>
        <taxon>Meloidogyne incognita group</taxon>
    </lineage>
</organism>
<comment type="subcellular location">
    <subcellularLocation>
        <location evidence="1">Cytoplasm</location>
    </subcellularLocation>
</comment>
<dbReference type="WBParaSite" id="scaffold2337_cov171.g4688">
    <property type="protein sequence ID" value="scaffold2337_cov171.g4688"/>
    <property type="gene ID" value="scaffold2337_cov171.g4688"/>
</dbReference>
<dbReference type="Proteomes" id="UP000887561">
    <property type="component" value="Unplaced"/>
</dbReference>
<dbReference type="GO" id="GO:0005634">
    <property type="term" value="C:nucleus"/>
    <property type="evidence" value="ECO:0007669"/>
    <property type="project" value="TreeGrafter"/>
</dbReference>
<feature type="compositionally biased region" description="Basic residues" evidence="3">
    <location>
        <begin position="62"/>
        <end position="75"/>
    </location>
</feature>
<reference evidence="6" key="1">
    <citation type="submission" date="2022-11" db="UniProtKB">
        <authorList>
            <consortium name="WormBaseParasite"/>
        </authorList>
    </citation>
    <scope>IDENTIFICATION</scope>
</reference>
<accession>A0A915M2Q5</accession>
<feature type="compositionally biased region" description="Basic and acidic residues" evidence="3">
    <location>
        <begin position="76"/>
        <end position="98"/>
    </location>
</feature>
<evidence type="ECO:0000256" key="3">
    <source>
        <dbReference type="SAM" id="MobiDB-lite"/>
    </source>
</evidence>
<dbReference type="GO" id="GO:0005737">
    <property type="term" value="C:cytoplasm"/>
    <property type="evidence" value="ECO:0007669"/>
    <property type="project" value="UniProtKB-SubCell"/>
</dbReference>